<dbReference type="GO" id="GO:0019901">
    <property type="term" value="F:protein kinase binding"/>
    <property type="evidence" value="ECO:0007669"/>
    <property type="project" value="TreeGrafter"/>
</dbReference>
<reference evidence="4 5" key="1">
    <citation type="journal article" date="2023" name="Elife">
        <title>Identification of key yeast species and microbe-microbe interactions impacting larval growth of Drosophila in the wild.</title>
        <authorList>
            <person name="Mure A."/>
            <person name="Sugiura Y."/>
            <person name="Maeda R."/>
            <person name="Honda K."/>
            <person name="Sakurai N."/>
            <person name="Takahashi Y."/>
            <person name="Watada M."/>
            <person name="Katoh T."/>
            <person name="Gotoh A."/>
            <person name="Gotoh Y."/>
            <person name="Taniguchi I."/>
            <person name="Nakamura K."/>
            <person name="Hayashi T."/>
            <person name="Katayama T."/>
            <person name="Uemura T."/>
            <person name="Hattori Y."/>
        </authorList>
    </citation>
    <scope>NUCLEOTIDE SEQUENCE [LARGE SCALE GENOMIC DNA]</scope>
    <source>
        <strain evidence="4 5">PK-24</strain>
    </source>
</reference>
<dbReference type="SUPFAM" id="SSF81296">
    <property type="entry name" value="E set domains"/>
    <property type="match status" value="1"/>
</dbReference>
<keyword evidence="5" id="KW-1185">Reference proteome</keyword>
<dbReference type="GO" id="GO:0005634">
    <property type="term" value="C:nucleus"/>
    <property type="evidence" value="ECO:0007669"/>
    <property type="project" value="TreeGrafter"/>
</dbReference>
<dbReference type="GO" id="GO:0007165">
    <property type="term" value="P:signal transduction"/>
    <property type="evidence" value="ECO:0007669"/>
    <property type="project" value="TreeGrafter"/>
</dbReference>
<evidence type="ECO:0000259" key="3">
    <source>
        <dbReference type="Pfam" id="PF16561"/>
    </source>
</evidence>
<dbReference type="Proteomes" id="UP001378960">
    <property type="component" value="Unassembled WGS sequence"/>
</dbReference>
<dbReference type="GO" id="GO:0031588">
    <property type="term" value="C:nucleotide-activated protein kinase complex"/>
    <property type="evidence" value="ECO:0007669"/>
    <property type="project" value="TreeGrafter"/>
</dbReference>
<evidence type="ECO:0000313" key="5">
    <source>
        <dbReference type="Proteomes" id="UP001378960"/>
    </source>
</evidence>
<evidence type="ECO:0000256" key="1">
    <source>
        <dbReference type="ARBA" id="ARBA00038216"/>
    </source>
</evidence>
<sequence length="274" mass="30369">MSTFLFKWPADEKVEEVIVTGTFDDWSKSLPLIKRPDGSFELEVPLPKGENKIEFKFVINDSDWVTSDQYWTIVDETGNLNNLIEINSDGEIIKGEKGKVYSNGKNEVGKTIIPESGLSMGSNAVETENKDLGTTVMPSEEGVQKTLGEPGIYVPENPQEMNVFKEIRNVDAKELNAQIKKEEEEKEKEVEKSAATETTASEAEKPKYVKKVKKLVPKENQGVDENKAENSTQTPVSTPSKTTSKTQAAPASASSSKKEKEKKGFFSRVKKALS</sequence>
<feature type="compositionally biased region" description="Basic and acidic residues" evidence="2">
    <location>
        <begin position="179"/>
        <end position="194"/>
    </location>
</feature>
<comment type="similarity">
    <text evidence="1">Belongs to the CRP1/MDG1 family.</text>
</comment>
<dbReference type="InterPro" id="IPR014756">
    <property type="entry name" value="Ig_E-set"/>
</dbReference>
<feature type="domain" description="AMP-activated protein kinase glycogen-binding" evidence="3">
    <location>
        <begin position="5"/>
        <end position="89"/>
    </location>
</feature>
<protein>
    <submittedName>
        <fullName evidence="4">Mdg1 protein</fullName>
    </submittedName>
</protein>
<dbReference type="EMBL" id="BTGB01000009">
    <property type="protein sequence ID" value="GMM48649.1"/>
    <property type="molecule type" value="Genomic_DNA"/>
</dbReference>
<accession>A0AAV5RDG2</accession>
<dbReference type="AlphaFoldDB" id="A0AAV5RDG2"/>
<evidence type="ECO:0000256" key="2">
    <source>
        <dbReference type="SAM" id="MobiDB-lite"/>
    </source>
</evidence>
<proteinExistence type="inferred from homology"/>
<dbReference type="Pfam" id="PF16561">
    <property type="entry name" value="AMPK1_CBM"/>
    <property type="match status" value="1"/>
</dbReference>
<feature type="region of interest" description="Disordered" evidence="2">
    <location>
        <begin position="179"/>
        <end position="274"/>
    </location>
</feature>
<dbReference type="InterPro" id="IPR050827">
    <property type="entry name" value="CRP1_MDG1_kinase"/>
</dbReference>
<dbReference type="PANTHER" id="PTHR10343">
    <property type="entry name" value="5'-AMP-ACTIVATED PROTEIN KINASE , BETA SUBUNIT"/>
    <property type="match status" value="1"/>
</dbReference>
<dbReference type="CDD" id="cd02859">
    <property type="entry name" value="E_set_AMPKbeta_like_N"/>
    <property type="match status" value="1"/>
</dbReference>
<organism evidence="4 5">
    <name type="scientific">Pichia kluyveri</name>
    <name type="common">Yeast</name>
    <dbReference type="NCBI Taxonomy" id="36015"/>
    <lineage>
        <taxon>Eukaryota</taxon>
        <taxon>Fungi</taxon>
        <taxon>Dikarya</taxon>
        <taxon>Ascomycota</taxon>
        <taxon>Saccharomycotina</taxon>
        <taxon>Pichiomycetes</taxon>
        <taxon>Pichiales</taxon>
        <taxon>Pichiaceae</taxon>
        <taxon>Pichia</taxon>
    </lineage>
</organism>
<dbReference type="InterPro" id="IPR013783">
    <property type="entry name" value="Ig-like_fold"/>
</dbReference>
<dbReference type="InterPro" id="IPR032640">
    <property type="entry name" value="AMPK1_CBM"/>
</dbReference>
<feature type="compositionally biased region" description="Low complexity" evidence="2">
    <location>
        <begin position="231"/>
        <end position="255"/>
    </location>
</feature>
<dbReference type="GO" id="GO:0005737">
    <property type="term" value="C:cytoplasm"/>
    <property type="evidence" value="ECO:0007669"/>
    <property type="project" value="TreeGrafter"/>
</dbReference>
<comment type="caution">
    <text evidence="4">The sequence shown here is derived from an EMBL/GenBank/DDBJ whole genome shotgun (WGS) entry which is preliminary data.</text>
</comment>
<dbReference type="PANTHER" id="PTHR10343:SF81">
    <property type="entry name" value="CRUCIFORM DNA-RECOGNIZING PROTEIN 1-RELATED"/>
    <property type="match status" value="1"/>
</dbReference>
<name>A0AAV5RDG2_PICKL</name>
<evidence type="ECO:0000313" key="4">
    <source>
        <dbReference type="EMBL" id="GMM48649.1"/>
    </source>
</evidence>
<gene>
    <name evidence="4" type="ORF">DAPK24_052470</name>
</gene>
<dbReference type="Gene3D" id="2.60.40.10">
    <property type="entry name" value="Immunoglobulins"/>
    <property type="match status" value="1"/>
</dbReference>